<evidence type="ECO:0000256" key="2">
    <source>
        <dbReference type="ARBA" id="ARBA00022723"/>
    </source>
</evidence>
<evidence type="ECO:0000313" key="8">
    <source>
        <dbReference type="Proteomes" id="UP000648908"/>
    </source>
</evidence>
<comment type="similarity">
    <text evidence="1 4">Belongs to the metallo-dependent hydrolases superfamily. NagA family.</text>
</comment>
<evidence type="ECO:0000256" key="5">
    <source>
        <dbReference type="PIRSR" id="PIRSR038994-1"/>
    </source>
</evidence>
<sequence length="340" mass="34879">MTARRVSGGLCDLQVNGFAGVDFNDGGLTPAALDHALEAILATGVTHCLPTLITAEPETLADRLSALDHAVRTSRLGPAMVPGYHVEGPFLNDAPGYAGCHPAEAMADPDPALYDRLSADLFRPVLLVTLAPERAGALALTRRLTAAGCTVALGHTAAGFADVRTAAAAGATLSTHLGNGLPQTLPKLENTLLAQLAEPGLSACLIADGHHIGPEALAALIRLKGADRVILVTDAVLAAAAPAGPYQFAGMAIEHSPQGAVLQPGRSNLAGSALCLDQAVRNIVDWGIADPGQALDWAGAAPRAALARSLAAHRITLDRGRVEWSEALEPTLLSPGRVLV</sequence>
<proteinExistence type="inferred from homology"/>
<dbReference type="Gene3D" id="3.20.20.140">
    <property type="entry name" value="Metal-dependent hydrolases"/>
    <property type="match status" value="1"/>
</dbReference>
<feature type="binding site" evidence="6">
    <location>
        <position position="176"/>
    </location>
    <ligand>
        <name>Zn(2+)</name>
        <dbReference type="ChEBI" id="CHEBI:29105"/>
    </ligand>
</feature>
<dbReference type="InterPro" id="IPR003764">
    <property type="entry name" value="GlcNAc_6-P_deAcase"/>
</dbReference>
<dbReference type="PANTHER" id="PTHR11113">
    <property type="entry name" value="N-ACETYLGLUCOSAMINE-6-PHOSPHATE DEACETYLASE"/>
    <property type="match status" value="1"/>
</dbReference>
<dbReference type="PIRSF" id="PIRSF038994">
    <property type="entry name" value="NagA"/>
    <property type="match status" value="1"/>
</dbReference>
<feature type="binding site" evidence="6">
    <location>
        <position position="155"/>
    </location>
    <ligand>
        <name>Zn(2+)</name>
        <dbReference type="ChEBI" id="CHEBI:29105"/>
    </ligand>
</feature>
<protein>
    <recommendedName>
        <fullName evidence="9">N-acetylglucosamine-6-phosphate deacetylase</fullName>
    </recommendedName>
</protein>
<evidence type="ECO:0000256" key="6">
    <source>
        <dbReference type="PIRSR" id="PIRSR038994-3"/>
    </source>
</evidence>
<gene>
    <name evidence="7" type="ORF">JL811_17435</name>
</gene>
<name>A0A8K0Y2S4_9RHOB</name>
<dbReference type="GO" id="GO:0006046">
    <property type="term" value="P:N-acetylglucosamine catabolic process"/>
    <property type="evidence" value="ECO:0007669"/>
    <property type="project" value="TreeGrafter"/>
</dbReference>
<comment type="caution">
    <text evidence="7">The sequence shown here is derived from an EMBL/GenBank/DDBJ whole genome shotgun (WGS) entry which is preliminary data.</text>
</comment>
<dbReference type="GO" id="GO:0046872">
    <property type="term" value="F:metal ion binding"/>
    <property type="evidence" value="ECO:0007669"/>
    <property type="project" value="UniProtKB-KW"/>
</dbReference>
<dbReference type="EMBL" id="JAESVN010000011">
    <property type="protein sequence ID" value="MBL4919009.1"/>
    <property type="molecule type" value="Genomic_DNA"/>
</dbReference>
<dbReference type="SUPFAM" id="SSF51556">
    <property type="entry name" value="Metallo-dependent hydrolases"/>
    <property type="match status" value="1"/>
</dbReference>
<keyword evidence="2 6" id="KW-0479">Metal-binding</keyword>
<comment type="cofactor">
    <cofactor evidence="6">
        <name>a divalent metal cation</name>
        <dbReference type="ChEBI" id="CHEBI:60240"/>
    </cofactor>
    <text evidence="6">Binds 1 divalent metal cation per subunit.</text>
</comment>
<evidence type="ECO:0000256" key="3">
    <source>
        <dbReference type="ARBA" id="ARBA00022801"/>
    </source>
</evidence>
<feature type="active site" description="Proton donor/acceptor" evidence="5">
    <location>
        <position position="234"/>
    </location>
</feature>
<feature type="binding site" evidence="6">
    <location>
        <position position="87"/>
    </location>
    <ligand>
        <name>Zn(2+)</name>
        <dbReference type="ChEBI" id="CHEBI:29105"/>
    </ligand>
</feature>
<dbReference type="PANTHER" id="PTHR11113:SF14">
    <property type="entry name" value="N-ACETYLGLUCOSAMINE-6-PHOSPHATE DEACETYLASE"/>
    <property type="match status" value="1"/>
</dbReference>
<dbReference type="GO" id="GO:0008448">
    <property type="term" value="F:N-acetylglucosamine-6-phosphate deacetylase activity"/>
    <property type="evidence" value="ECO:0007669"/>
    <property type="project" value="InterPro"/>
</dbReference>
<evidence type="ECO:0000256" key="1">
    <source>
        <dbReference type="ARBA" id="ARBA00010716"/>
    </source>
</evidence>
<dbReference type="AlphaFoldDB" id="A0A8K0Y2S4"/>
<accession>A0A8K0Y2S4</accession>
<dbReference type="Proteomes" id="UP000648908">
    <property type="component" value="Unassembled WGS sequence"/>
</dbReference>
<evidence type="ECO:0000256" key="4">
    <source>
        <dbReference type="PIRNR" id="PIRNR038994"/>
    </source>
</evidence>
<keyword evidence="3 4" id="KW-0378">Hydrolase</keyword>
<evidence type="ECO:0008006" key="9">
    <source>
        <dbReference type="Google" id="ProtNLM"/>
    </source>
</evidence>
<dbReference type="InterPro" id="IPR032466">
    <property type="entry name" value="Metal_Hydrolase"/>
</dbReference>
<evidence type="ECO:0000313" key="7">
    <source>
        <dbReference type="EMBL" id="MBL4919009.1"/>
    </source>
</evidence>
<organism evidence="7 8">
    <name type="scientific">Szabonella alba</name>
    <dbReference type="NCBI Taxonomy" id="2804194"/>
    <lineage>
        <taxon>Bacteria</taxon>
        <taxon>Pseudomonadati</taxon>
        <taxon>Pseudomonadota</taxon>
        <taxon>Alphaproteobacteria</taxon>
        <taxon>Rhodobacterales</taxon>
        <taxon>Paracoccaceae</taxon>
        <taxon>Szabonella</taxon>
    </lineage>
</organism>
<dbReference type="RefSeq" id="WP_202689988.1">
    <property type="nucleotide sequence ID" value="NZ_JAESVN010000011.1"/>
</dbReference>
<keyword evidence="4" id="KW-0119">Carbohydrate metabolism</keyword>
<reference evidence="7" key="1">
    <citation type="submission" date="2021-01" db="EMBL/GenBank/DDBJ databases">
        <title>Tabrizicola alba sp. nov. a motile alkaliphilic bacterium isolated from a soda lake.</title>
        <authorList>
            <person name="Szuroczki S."/>
            <person name="Abbaszade G."/>
            <person name="Schumann P."/>
            <person name="Toth E."/>
        </authorList>
    </citation>
    <scope>NUCLEOTIDE SEQUENCE</scope>
    <source>
        <strain evidence="7">DMG-N-6</strain>
    </source>
</reference>
<keyword evidence="8" id="KW-1185">Reference proteome</keyword>